<dbReference type="AlphaFoldDB" id="S8FJE3"/>
<dbReference type="Proteomes" id="UP000015241">
    <property type="component" value="Unassembled WGS sequence"/>
</dbReference>
<evidence type="ECO:0000256" key="2">
    <source>
        <dbReference type="SAM" id="Phobius"/>
    </source>
</evidence>
<name>S8FJE3_FOMSC</name>
<dbReference type="PANTHER" id="PTHR28062:SF1">
    <property type="entry name" value="TRANSMEMBRANE PROTEIN"/>
    <property type="match status" value="1"/>
</dbReference>
<dbReference type="Pfam" id="PF10173">
    <property type="entry name" value="Mit_KHE1"/>
    <property type="match status" value="1"/>
</dbReference>
<dbReference type="FunCoup" id="S8FJE3">
    <property type="interactions" value="17"/>
</dbReference>
<evidence type="ECO:0008006" key="5">
    <source>
        <dbReference type="Google" id="ProtNLM"/>
    </source>
</evidence>
<keyword evidence="2" id="KW-1133">Transmembrane helix</keyword>
<gene>
    <name evidence="3" type="ORF">FOMPIDRAFT_1126568</name>
</gene>
<protein>
    <recommendedName>
        <fullName evidence="5">Mitochondrial K+-H+ exchange-related-domain-containing protein</fullName>
    </recommendedName>
</protein>
<dbReference type="InParanoid" id="S8FJE3"/>
<dbReference type="STRING" id="743788.S8FJE3"/>
<reference evidence="3 4" key="1">
    <citation type="journal article" date="2012" name="Science">
        <title>The Paleozoic origin of enzymatic lignin decomposition reconstructed from 31 fungal genomes.</title>
        <authorList>
            <person name="Floudas D."/>
            <person name="Binder M."/>
            <person name="Riley R."/>
            <person name="Barry K."/>
            <person name="Blanchette R.A."/>
            <person name="Henrissat B."/>
            <person name="Martinez A.T."/>
            <person name="Otillar R."/>
            <person name="Spatafora J.W."/>
            <person name="Yadav J.S."/>
            <person name="Aerts A."/>
            <person name="Benoit I."/>
            <person name="Boyd A."/>
            <person name="Carlson A."/>
            <person name="Copeland A."/>
            <person name="Coutinho P.M."/>
            <person name="de Vries R.P."/>
            <person name="Ferreira P."/>
            <person name="Findley K."/>
            <person name="Foster B."/>
            <person name="Gaskell J."/>
            <person name="Glotzer D."/>
            <person name="Gorecki P."/>
            <person name="Heitman J."/>
            <person name="Hesse C."/>
            <person name="Hori C."/>
            <person name="Igarashi K."/>
            <person name="Jurgens J.A."/>
            <person name="Kallen N."/>
            <person name="Kersten P."/>
            <person name="Kohler A."/>
            <person name="Kuees U."/>
            <person name="Kumar T.K.A."/>
            <person name="Kuo A."/>
            <person name="LaButti K."/>
            <person name="Larrondo L.F."/>
            <person name="Lindquist E."/>
            <person name="Ling A."/>
            <person name="Lombard V."/>
            <person name="Lucas S."/>
            <person name="Lundell T."/>
            <person name="Martin R."/>
            <person name="McLaughlin D.J."/>
            <person name="Morgenstern I."/>
            <person name="Morin E."/>
            <person name="Murat C."/>
            <person name="Nagy L.G."/>
            <person name="Nolan M."/>
            <person name="Ohm R.A."/>
            <person name="Patyshakuliyeva A."/>
            <person name="Rokas A."/>
            <person name="Ruiz-Duenas F.J."/>
            <person name="Sabat G."/>
            <person name="Salamov A."/>
            <person name="Samejima M."/>
            <person name="Schmutz J."/>
            <person name="Slot J.C."/>
            <person name="St John F."/>
            <person name="Stenlid J."/>
            <person name="Sun H."/>
            <person name="Sun S."/>
            <person name="Syed K."/>
            <person name="Tsang A."/>
            <person name="Wiebenga A."/>
            <person name="Young D."/>
            <person name="Pisabarro A."/>
            <person name="Eastwood D.C."/>
            <person name="Martin F."/>
            <person name="Cullen D."/>
            <person name="Grigoriev I.V."/>
            <person name="Hibbett D.S."/>
        </authorList>
    </citation>
    <scope>NUCLEOTIDE SEQUENCE</scope>
    <source>
        <strain evidence="4">FP-58527</strain>
    </source>
</reference>
<dbReference type="EMBL" id="KE504165">
    <property type="protein sequence ID" value="EPS98484.1"/>
    <property type="molecule type" value="Genomic_DNA"/>
</dbReference>
<proteinExistence type="predicted"/>
<dbReference type="PANTHER" id="PTHR28062">
    <property type="entry name" value="K+-H+ EXCHANGE-LIKE PROTEIN"/>
    <property type="match status" value="1"/>
</dbReference>
<dbReference type="GO" id="GO:1902600">
    <property type="term" value="P:proton transmembrane transport"/>
    <property type="evidence" value="ECO:0007669"/>
    <property type="project" value="TreeGrafter"/>
</dbReference>
<organism evidence="3 4">
    <name type="scientific">Fomitopsis schrenkii</name>
    <name type="common">Brown rot fungus</name>
    <dbReference type="NCBI Taxonomy" id="2126942"/>
    <lineage>
        <taxon>Eukaryota</taxon>
        <taxon>Fungi</taxon>
        <taxon>Dikarya</taxon>
        <taxon>Basidiomycota</taxon>
        <taxon>Agaricomycotina</taxon>
        <taxon>Agaricomycetes</taxon>
        <taxon>Polyporales</taxon>
        <taxon>Fomitopsis</taxon>
    </lineage>
</organism>
<evidence type="ECO:0000313" key="4">
    <source>
        <dbReference type="Proteomes" id="UP000015241"/>
    </source>
</evidence>
<dbReference type="InterPro" id="IPR018786">
    <property type="entry name" value="Mit_KHE1"/>
</dbReference>
<feature type="region of interest" description="Disordered" evidence="1">
    <location>
        <begin position="223"/>
        <end position="276"/>
    </location>
</feature>
<dbReference type="eggNOG" id="KOG4539">
    <property type="taxonomic scope" value="Eukaryota"/>
</dbReference>
<dbReference type="GO" id="GO:0005743">
    <property type="term" value="C:mitochondrial inner membrane"/>
    <property type="evidence" value="ECO:0007669"/>
    <property type="project" value="TreeGrafter"/>
</dbReference>
<evidence type="ECO:0000256" key="1">
    <source>
        <dbReference type="SAM" id="MobiDB-lite"/>
    </source>
</evidence>
<evidence type="ECO:0000313" key="3">
    <source>
        <dbReference type="EMBL" id="EPS98484.1"/>
    </source>
</evidence>
<feature type="transmembrane region" description="Helical" evidence="2">
    <location>
        <begin position="155"/>
        <end position="174"/>
    </location>
</feature>
<keyword evidence="4" id="KW-1185">Reference proteome</keyword>
<feature type="compositionally biased region" description="Pro residues" evidence="1">
    <location>
        <begin position="225"/>
        <end position="246"/>
    </location>
</feature>
<sequence length="323" mass="35790">MPVLPAAKRAMRIIALPLATPSAARTNGLAEHLTYYHFVTPPPSEGKARDWVNWMQHKAAELWVGLGKAPEGDWRRKSFLYGERLMDRLDYEELALKSFDTSLGPKLLPVGRKDKIKPSDMPTIPLIYPPSVCESPMPHLRALLEKRTPRHRKGAIFWLAIAPLTAPFMIIPIIPNFPFFFCAWRAWSHYRAFKASQYLQSFVEHGAILPQASSEFDAIYAEHAPVPPDPEAPETPHPGSPYPPPAEKVVLDADASETPDAGAASNPSCKDGAAGTQHPHLLLTRAAVPALEQFLGFPPGGSFASDVYRALEQARLRLEREGR</sequence>
<dbReference type="GO" id="GO:0006813">
    <property type="term" value="P:potassium ion transport"/>
    <property type="evidence" value="ECO:0007669"/>
    <property type="project" value="TreeGrafter"/>
</dbReference>
<dbReference type="OrthoDB" id="5562676at2759"/>
<accession>S8FJE3</accession>
<keyword evidence="2" id="KW-0812">Transmembrane</keyword>
<dbReference type="HOGENOM" id="CLU_043838_1_0_1"/>
<keyword evidence="2" id="KW-0472">Membrane</keyword>